<name>A0A9P7YQM9_9HELO</name>
<reference evidence="2" key="1">
    <citation type="journal article" date="2021" name="IMA Fungus">
        <title>Genomic characterization of three marine fungi, including Emericellopsis atlantica sp. nov. with signatures of a generalist lifestyle and marine biomass degradation.</title>
        <authorList>
            <person name="Hagestad O.C."/>
            <person name="Hou L."/>
            <person name="Andersen J.H."/>
            <person name="Hansen E.H."/>
            <person name="Altermark B."/>
            <person name="Li C."/>
            <person name="Kuhnert E."/>
            <person name="Cox R.J."/>
            <person name="Crous P.W."/>
            <person name="Spatafora J.W."/>
            <person name="Lail K."/>
            <person name="Amirebrahimi M."/>
            <person name="Lipzen A."/>
            <person name="Pangilinan J."/>
            <person name="Andreopoulos W."/>
            <person name="Hayes R.D."/>
            <person name="Ng V."/>
            <person name="Grigoriev I.V."/>
            <person name="Jackson S.A."/>
            <person name="Sutton T.D.S."/>
            <person name="Dobson A.D.W."/>
            <person name="Rama T."/>
        </authorList>
    </citation>
    <scope>NUCLEOTIDE SEQUENCE</scope>
    <source>
        <strain evidence="2">TRa018bII</strain>
    </source>
</reference>
<accession>A0A9P7YQM9</accession>
<evidence type="ECO:0000313" key="3">
    <source>
        <dbReference type="Proteomes" id="UP000824998"/>
    </source>
</evidence>
<evidence type="ECO:0000256" key="1">
    <source>
        <dbReference type="SAM" id="MobiDB-lite"/>
    </source>
</evidence>
<sequence>MAPKKPIKQMTTKEKKDHDAANAATSRARLALNRSSFVAGLASDEAKKYVKTRIDEIRKNHVRKGTRAFQGRRTNPGAPSSVAKSAGSSTSLGAIAPAVARPLGKASGGGGVTGGSTADLATLRSASVALRAAATAAFTPEAMMALAFASFILSSGASSMDTGEEGEGEEGDEDDDEDVEGGAASGNHNGNDDDDDMAGGAADFAGAIGDAAIVV</sequence>
<protein>
    <submittedName>
        <fullName evidence="2">Uncharacterized protein</fullName>
    </submittedName>
</protein>
<keyword evidence="3" id="KW-1185">Reference proteome</keyword>
<organism evidence="2 3">
    <name type="scientific">Amylocarpus encephaloides</name>
    <dbReference type="NCBI Taxonomy" id="45428"/>
    <lineage>
        <taxon>Eukaryota</taxon>
        <taxon>Fungi</taxon>
        <taxon>Dikarya</taxon>
        <taxon>Ascomycota</taxon>
        <taxon>Pezizomycotina</taxon>
        <taxon>Leotiomycetes</taxon>
        <taxon>Helotiales</taxon>
        <taxon>Helotiales incertae sedis</taxon>
        <taxon>Amylocarpus</taxon>
    </lineage>
</organism>
<feature type="compositionally biased region" description="Basic and acidic residues" evidence="1">
    <location>
        <begin position="11"/>
        <end position="20"/>
    </location>
</feature>
<feature type="region of interest" description="Disordered" evidence="1">
    <location>
        <begin position="1"/>
        <end position="27"/>
    </location>
</feature>
<dbReference type="EMBL" id="MU251385">
    <property type="protein sequence ID" value="KAG9237485.1"/>
    <property type="molecule type" value="Genomic_DNA"/>
</dbReference>
<evidence type="ECO:0000313" key="2">
    <source>
        <dbReference type="EMBL" id="KAG9237485.1"/>
    </source>
</evidence>
<comment type="caution">
    <text evidence="2">The sequence shown here is derived from an EMBL/GenBank/DDBJ whole genome shotgun (WGS) entry which is preliminary data.</text>
</comment>
<dbReference type="AlphaFoldDB" id="A0A9P7YQM9"/>
<feature type="region of interest" description="Disordered" evidence="1">
    <location>
        <begin position="158"/>
        <end position="201"/>
    </location>
</feature>
<feature type="region of interest" description="Disordered" evidence="1">
    <location>
        <begin position="64"/>
        <end position="89"/>
    </location>
</feature>
<feature type="compositionally biased region" description="Acidic residues" evidence="1">
    <location>
        <begin position="162"/>
        <end position="180"/>
    </location>
</feature>
<dbReference type="Proteomes" id="UP000824998">
    <property type="component" value="Unassembled WGS sequence"/>
</dbReference>
<gene>
    <name evidence="2" type="ORF">BJ875DRAFT_438365</name>
</gene>
<feature type="compositionally biased region" description="Low complexity" evidence="1">
    <location>
        <begin position="78"/>
        <end position="89"/>
    </location>
</feature>
<proteinExistence type="predicted"/>